<dbReference type="InterPro" id="IPR002347">
    <property type="entry name" value="SDR_fam"/>
</dbReference>
<dbReference type="PRINTS" id="PR00080">
    <property type="entry name" value="SDRFAMILY"/>
</dbReference>
<dbReference type="Pfam" id="PF13561">
    <property type="entry name" value="adh_short_C2"/>
    <property type="match status" value="1"/>
</dbReference>
<organism evidence="3 4">
    <name type="scientific">Asanoa siamensis</name>
    <dbReference type="NCBI Taxonomy" id="926357"/>
    <lineage>
        <taxon>Bacteria</taxon>
        <taxon>Bacillati</taxon>
        <taxon>Actinomycetota</taxon>
        <taxon>Actinomycetes</taxon>
        <taxon>Micromonosporales</taxon>
        <taxon>Micromonosporaceae</taxon>
        <taxon>Asanoa</taxon>
    </lineage>
</organism>
<dbReference type="EMBL" id="BONE01000094">
    <property type="protein sequence ID" value="GIF77552.1"/>
    <property type="molecule type" value="Genomic_DNA"/>
</dbReference>
<dbReference type="SUPFAM" id="SSF51735">
    <property type="entry name" value="NAD(P)-binding Rossmann-fold domains"/>
    <property type="match status" value="1"/>
</dbReference>
<dbReference type="PANTHER" id="PTHR42760:SF135">
    <property type="entry name" value="BLL7886 PROTEIN"/>
    <property type="match status" value="1"/>
</dbReference>
<dbReference type="Proteomes" id="UP000604117">
    <property type="component" value="Unassembled WGS sequence"/>
</dbReference>
<evidence type="ECO:0000313" key="3">
    <source>
        <dbReference type="EMBL" id="GIF77552.1"/>
    </source>
</evidence>
<evidence type="ECO:0000259" key="2">
    <source>
        <dbReference type="SMART" id="SM00822"/>
    </source>
</evidence>
<dbReference type="InterPro" id="IPR057326">
    <property type="entry name" value="KR_dom"/>
</dbReference>
<dbReference type="PROSITE" id="PS00061">
    <property type="entry name" value="ADH_SHORT"/>
    <property type="match status" value="1"/>
</dbReference>
<dbReference type="InterPro" id="IPR020904">
    <property type="entry name" value="Sc_DH/Rdtase_CS"/>
</dbReference>
<gene>
    <name evidence="3" type="ORF">Asi02nite_70700</name>
</gene>
<name>A0ABQ4D1Y9_9ACTN</name>
<reference evidence="3 4" key="1">
    <citation type="submission" date="2021-01" db="EMBL/GenBank/DDBJ databases">
        <title>Whole genome shotgun sequence of Asanoa siamensis NBRC 107932.</title>
        <authorList>
            <person name="Komaki H."/>
            <person name="Tamura T."/>
        </authorList>
    </citation>
    <scope>NUCLEOTIDE SEQUENCE [LARGE SCALE GENOMIC DNA]</scope>
    <source>
        <strain evidence="3 4">NBRC 107932</strain>
    </source>
</reference>
<protein>
    <submittedName>
        <fullName evidence="3">3-oxoacyl-ACP reductase</fullName>
    </submittedName>
</protein>
<comment type="caution">
    <text evidence="3">The sequence shown here is derived from an EMBL/GenBank/DDBJ whole genome shotgun (WGS) entry which is preliminary data.</text>
</comment>
<evidence type="ECO:0000256" key="1">
    <source>
        <dbReference type="ARBA" id="ARBA00006484"/>
    </source>
</evidence>
<feature type="domain" description="Ketoreductase" evidence="2">
    <location>
        <begin position="3"/>
        <end position="187"/>
    </location>
</feature>
<dbReference type="SMART" id="SM00822">
    <property type="entry name" value="PKS_KR"/>
    <property type="match status" value="1"/>
</dbReference>
<dbReference type="PANTHER" id="PTHR42760">
    <property type="entry name" value="SHORT-CHAIN DEHYDROGENASES/REDUCTASES FAMILY MEMBER"/>
    <property type="match status" value="1"/>
</dbReference>
<keyword evidence="4" id="KW-1185">Reference proteome</keyword>
<sequence length="250" mass="25103">MSGTILITGGGSRRGIGRATALRFAALGYAVGVLDLDADAAAETARAASGAGSPAVFAAHADVTDQTSVAAAVRTAEATLPPVTVLANIAGITSPTRFADITLAEWERVFAVNVRGTFLVTQAVLPGMRARGYGRVVNLSSVSAQRGGGVFGASHYSASKAAILGLTRSLARELDKEGITVNAVAPSMVDTDITGGALTEDRKAELAGTTLVGRLATAADVAGVIAFLASPDAAYLTGATIDVNGGSHLH</sequence>
<dbReference type="PRINTS" id="PR00081">
    <property type="entry name" value="GDHRDH"/>
</dbReference>
<proteinExistence type="inferred from homology"/>
<comment type="similarity">
    <text evidence="1">Belongs to the short-chain dehydrogenases/reductases (SDR) family.</text>
</comment>
<dbReference type="InterPro" id="IPR036291">
    <property type="entry name" value="NAD(P)-bd_dom_sf"/>
</dbReference>
<dbReference type="RefSeq" id="WP_239127472.1">
    <property type="nucleotide sequence ID" value="NZ_BONE01000094.1"/>
</dbReference>
<evidence type="ECO:0000313" key="4">
    <source>
        <dbReference type="Proteomes" id="UP000604117"/>
    </source>
</evidence>
<dbReference type="Gene3D" id="3.40.50.720">
    <property type="entry name" value="NAD(P)-binding Rossmann-like Domain"/>
    <property type="match status" value="1"/>
</dbReference>
<accession>A0ABQ4D1Y9</accession>